<evidence type="ECO:0000256" key="1">
    <source>
        <dbReference type="SAM" id="MobiDB-lite"/>
    </source>
</evidence>
<accession>A0A9W9YS89</accession>
<gene>
    <name evidence="2" type="primary">unc-79_5</name>
    <name evidence="2" type="ORF">OS493_005416</name>
</gene>
<comment type="caution">
    <text evidence="2">The sequence shown here is derived from an EMBL/GenBank/DDBJ whole genome shotgun (WGS) entry which is preliminary data.</text>
</comment>
<dbReference type="Proteomes" id="UP001163046">
    <property type="component" value="Unassembled WGS sequence"/>
</dbReference>
<proteinExistence type="predicted"/>
<protein>
    <submittedName>
        <fullName evidence="2">Response to drug</fullName>
    </submittedName>
</protein>
<dbReference type="InterPro" id="IPR024855">
    <property type="entry name" value="UNC79"/>
</dbReference>
<evidence type="ECO:0000313" key="3">
    <source>
        <dbReference type="Proteomes" id="UP001163046"/>
    </source>
</evidence>
<feature type="region of interest" description="Disordered" evidence="1">
    <location>
        <begin position="1"/>
        <end position="22"/>
    </location>
</feature>
<reference evidence="2" key="1">
    <citation type="submission" date="2023-01" db="EMBL/GenBank/DDBJ databases">
        <title>Genome assembly of the deep-sea coral Lophelia pertusa.</title>
        <authorList>
            <person name="Herrera S."/>
            <person name="Cordes E."/>
        </authorList>
    </citation>
    <scope>NUCLEOTIDE SEQUENCE</scope>
    <source>
        <strain evidence="2">USNM1676648</strain>
        <tissue evidence="2">Polyp</tissue>
    </source>
</reference>
<sequence length="609" mass="68742">MEGSLSVGNGEHRRGSKPKLFRGHSTRSFDRVLDGNVDKDPFDGELELDSCPDCGTSLEQFDEETLNLCIVVLSTFVHQSPSMAMPFLLQMLESVARKCVNPMFAWQEKSNVLIPGSIRESLKDDTLLKAVAIALNDFSSFDQMTPIAYLLEDVLGSRTLGDRVLVLLSNMDTYFQFASREPTSAWESQLSHFEALFRKLPSVLPENCDLTPTFRVMAAILNAANSSFKLQDLLELCIKCTEAFPKERNKLFLTRAVVLELVHAVKFRSSLPDTNLQSVLQFVAVDAGSRISFGSESDNAPYDLPFGSRTRALDCIRQYIVEAVEFIKDWNFTAKSSKENRQLSEPNLHQTTLPIDLKASVSQLVALELTKHSEDSKIHNKALAWLKSPPTASQLGRQELLDCVTHMRLLAWLLHGSLSHFVHCRNPHVNCHPVKFEENTHIADYVLIILFSFAEQLKEPLSKSALYHAFNVCELWTLYCDQTKSPGESSTQATSIVMEFWGKVTPGILHLLTQAKELTQNVSHHFLNLLEALQECNSTPLPKLYPMWYPILTYCFSQRLSDAAHARLRKAQSRKRINKDTKSALAKWLKQLQFKMALAEQSPDSSLFI</sequence>
<name>A0A9W9YS89_9CNID</name>
<keyword evidence="3" id="KW-1185">Reference proteome</keyword>
<dbReference type="OrthoDB" id="6021782at2759"/>
<dbReference type="PANTHER" id="PTHR21696:SF2">
    <property type="entry name" value="PROTEIN UNC-79 HOMOLOG"/>
    <property type="match status" value="1"/>
</dbReference>
<dbReference type="AlphaFoldDB" id="A0A9W9YS89"/>
<organism evidence="2 3">
    <name type="scientific">Desmophyllum pertusum</name>
    <dbReference type="NCBI Taxonomy" id="174260"/>
    <lineage>
        <taxon>Eukaryota</taxon>
        <taxon>Metazoa</taxon>
        <taxon>Cnidaria</taxon>
        <taxon>Anthozoa</taxon>
        <taxon>Hexacorallia</taxon>
        <taxon>Scleractinia</taxon>
        <taxon>Caryophylliina</taxon>
        <taxon>Caryophylliidae</taxon>
        <taxon>Desmophyllum</taxon>
    </lineage>
</organism>
<evidence type="ECO:0000313" key="2">
    <source>
        <dbReference type="EMBL" id="KAJ7365312.1"/>
    </source>
</evidence>
<dbReference type="PANTHER" id="PTHR21696">
    <property type="entry name" value="PROTEIN UNC-79 HOMOLOG"/>
    <property type="match status" value="1"/>
</dbReference>
<dbReference type="EMBL" id="MU827303">
    <property type="protein sequence ID" value="KAJ7365312.1"/>
    <property type="molecule type" value="Genomic_DNA"/>
</dbReference>